<gene>
    <name evidence="1" type="ORF">BGZ95_001545</name>
</gene>
<keyword evidence="2" id="KW-1185">Reference proteome</keyword>
<dbReference type="AlphaFoldDB" id="A0AAD4D6S3"/>
<comment type="caution">
    <text evidence="1">The sequence shown here is derived from an EMBL/GenBank/DDBJ whole genome shotgun (WGS) entry which is preliminary data.</text>
</comment>
<proteinExistence type="predicted"/>
<organism evidence="1 2">
    <name type="scientific">Linnemannia exigua</name>
    <dbReference type="NCBI Taxonomy" id="604196"/>
    <lineage>
        <taxon>Eukaryota</taxon>
        <taxon>Fungi</taxon>
        <taxon>Fungi incertae sedis</taxon>
        <taxon>Mucoromycota</taxon>
        <taxon>Mortierellomycotina</taxon>
        <taxon>Mortierellomycetes</taxon>
        <taxon>Mortierellales</taxon>
        <taxon>Mortierellaceae</taxon>
        <taxon>Linnemannia</taxon>
    </lineage>
</organism>
<evidence type="ECO:0000313" key="2">
    <source>
        <dbReference type="Proteomes" id="UP001194580"/>
    </source>
</evidence>
<dbReference type="Proteomes" id="UP001194580">
    <property type="component" value="Unassembled WGS sequence"/>
</dbReference>
<evidence type="ECO:0000313" key="1">
    <source>
        <dbReference type="EMBL" id="KAG0270770.1"/>
    </source>
</evidence>
<evidence type="ECO:0008006" key="3">
    <source>
        <dbReference type="Google" id="ProtNLM"/>
    </source>
</evidence>
<dbReference type="Gene3D" id="3.80.10.10">
    <property type="entry name" value="Ribonuclease Inhibitor"/>
    <property type="match status" value="1"/>
</dbReference>
<dbReference type="InterPro" id="IPR032675">
    <property type="entry name" value="LRR_dom_sf"/>
</dbReference>
<sequence>MANTASTMNPFDLPELRHRISRFFSVKDAVACALVSQSWADDFISVIWFKIDFDVHPRFADLSPDIVSKHGHLIRIVKNAKTPRQAHALANEGVHSLRELRAETSISAIQHEQVYEIVARNNPSLEHLYLFARTATSILLESPTHSVVVSALIPSSSGTRRTSPLKTLRLKYQRLTHDDLIAILQACPKLYELRLGHTAVVGKPTLPFQHEYLKVLGSSLDSLFQVPQHAHSLLSYFPSMTTLAAFSYTQGSLRPPATMVKEEISRYCPQLTGYYLEDSARTIVPTFLTDIVSDVEVVCFLYHHLSLKIINAILLHHSTLKNIKHFNQQTNFDLEKDELGVVTDHFKESGKHLQLIPRYCPALKEFDLPGHEMDMDEVELGTWVCKDLKTLRVRIKGLDTKEKILMAIALWRKGCWQRWQEKAGMAVEAMDDQDPADMSIEARVARHLLKFDKLWSVWLGYQTWNPI</sequence>
<protein>
    <recommendedName>
        <fullName evidence="3">F-box domain-containing protein</fullName>
    </recommendedName>
</protein>
<accession>A0AAD4D6S3</accession>
<name>A0AAD4D6S3_9FUNG</name>
<dbReference type="SUPFAM" id="SSF52047">
    <property type="entry name" value="RNI-like"/>
    <property type="match status" value="1"/>
</dbReference>
<dbReference type="EMBL" id="JAAAIL010001313">
    <property type="protein sequence ID" value="KAG0270770.1"/>
    <property type="molecule type" value="Genomic_DNA"/>
</dbReference>
<reference evidence="1" key="1">
    <citation type="journal article" date="2020" name="Fungal Divers.">
        <title>Resolving the Mortierellaceae phylogeny through synthesis of multi-gene phylogenetics and phylogenomics.</title>
        <authorList>
            <person name="Vandepol N."/>
            <person name="Liber J."/>
            <person name="Desiro A."/>
            <person name="Na H."/>
            <person name="Kennedy M."/>
            <person name="Barry K."/>
            <person name="Grigoriev I.V."/>
            <person name="Miller A.N."/>
            <person name="O'Donnell K."/>
            <person name="Stajich J.E."/>
            <person name="Bonito G."/>
        </authorList>
    </citation>
    <scope>NUCLEOTIDE SEQUENCE</scope>
    <source>
        <strain evidence="1">NRRL 28262</strain>
    </source>
</reference>